<keyword evidence="8 12" id="KW-0862">Zinc</keyword>
<dbReference type="PANTHER" id="PTHR38011">
    <property type="entry name" value="DIHYDROFOLATE REDUCTASE FAMILY PROTEIN (AFU_ORTHOLOGUE AFUA_8G06820)"/>
    <property type="match status" value="1"/>
</dbReference>
<keyword evidence="10 12" id="KW-0560">Oxidoreductase</keyword>
<name>A0A6L9Y602_9BURK</name>
<gene>
    <name evidence="17" type="primary">ribD</name>
    <name evidence="17" type="ORF">F9B74_03315</name>
</gene>
<keyword evidence="6 12" id="KW-0686">Riboflavin biosynthesis</keyword>
<feature type="binding site" evidence="14">
    <location>
        <position position="168"/>
    </location>
    <ligand>
        <name>substrate</name>
    </ligand>
</feature>
<dbReference type="PANTHER" id="PTHR38011:SF7">
    <property type="entry name" value="2,5-DIAMINO-6-RIBOSYLAMINO-4(3H)-PYRIMIDINONE 5'-PHOSPHATE REDUCTASE"/>
    <property type="match status" value="1"/>
</dbReference>
<feature type="binding site" evidence="15">
    <location>
        <position position="44"/>
    </location>
    <ligand>
        <name>Zn(2+)</name>
        <dbReference type="ChEBI" id="CHEBI:29105"/>
        <note>catalytic</note>
    </ligand>
</feature>
<feature type="binding site" evidence="14">
    <location>
        <position position="207"/>
    </location>
    <ligand>
        <name>substrate</name>
    </ligand>
</feature>
<dbReference type="GO" id="GO:0008835">
    <property type="term" value="F:diaminohydroxyphosphoribosylaminopyrimidine deaminase activity"/>
    <property type="evidence" value="ECO:0007669"/>
    <property type="project" value="UniProtKB-EC"/>
</dbReference>
<dbReference type="Pfam" id="PF00383">
    <property type="entry name" value="dCMP_cyt_deam_1"/>
    <property type="match status" value="1"/>
</dbReference>
<dbReference type="SUPFAM" id="SSF53927">
    <property type="entry name" value="Cytidine deaminase-like"/>
    <property type="match status" value="1"/>
</dbReference>
<dbReference type="CDD" id="cd01284">
    <property type="entry name" value="Riboflavin_deaminase-reductase"/>
    <property type="match status" value="1"/>
</dbReference>
<dbReference type="GO" id="GO:0008703">
    <property type="term" value="F:5-amino-6-(5-phosphoribosylamino)uracil reductase activity"/>
    <property type="evidence" value="ECO:0007669"/>
    <property type="project" value="UniProtKB-EC"/>
</dbReference>
<evidence type="ECO:0000256" key="12">
    <source>
        <dbReference type="PIRNR" id="PIRNR006769"/>
    </source>
</evidence>
<dbReference type="InterPro" id="IPR011549">
    <property type="entry name" value="RibD_C"/>
</dbReference>
<protein>
    <recommendedName>
        <fullName evidence="12">Riboflavin biosynthesis protein RibD</fullName>
    </recommendedName>
    <domain>
        <recommendedName>
            <fullName evidence="12">Diaminohydroxyphosphoribosylaminopyrimidine deaminase</fullName>
            <shortName evidence="12">DRAP deaminase</shortName>
            <ecNumber evidence="12">3.5.4.26</ecNumber>
        </recommendedName>
        <alternativeName>
            <fullName evidence="12">Riboflavin-specific deaminase</fullName>
        </alternativeName>
    </domain>
    <domain>
        <recommendedName>
            <fullName evidence="12">5-amino-6-(5-phosphoribosylamino)uracil reductase</fullName>
            <ecNumber evidence="12">1.1.1.193</ecNumber>
        </recommendedName>
        <alternativeName>
            <fullName evidence="12">HTP reductase</fullName>
        </alternativeName>
    </domain>
</protein>
<comment type="caution">
    <text evidence="17">The sequence shown here is derived from an EMBL/GenBank/DDBJ whole genome shotgun (WGS) entry which is preliminary data.</text>
</comment>
<keyword evidence="18" id="KW-1185">Reference proteome</keyword>
<comment type="catalytic activity">
    <reaction evidence="12">
        <text>5-amino-6-(5-phospho-D-ribitylamino)uracil + NADP(+) = 5-amino-6-(5-phospho-D-ribosylamino)uracil + NADPH + H(+)</text>
        <dbReference type="Rhea" id="RHEA:17845"/>
        <dbReference type="ChEBI" id="CHEBI:15378"/>
        <dbReference type="ChEBI" id="CHEBI:57783"/>
        <dbReference type="ChEBI" id="CHEBI:58349"/>
        <dbReference type="ChEBI" id="CHEBI:58421"/>
        <dbReference type="ChEBI" id="CHEBI:58453"/>
        <dbReference type="EC" id="1.1.1.193"/>
    </reaction>
</comment>
<evidence type="ECO:0000313" key="18">
    <source>
        <dbReference type="Proteomes" id="UP000477651"/>
    </source>
</evidence>
<keyword evidence="7 12" id="KW-0479">Metal-binding</keyword>
<dbReference type="EMBL" id="JAAGYR010000004">
    <property type="protein sequence ID" value="NEN75357.1"/>
    <property type="molecule type" value="Genomic_DNA"/>
</dbReference>
<dbReference type="PIRSF" id="PIRSF006769">
    <property type="entry name" value="RibD"/>
    <property type="match status" value="1"/>
</dbReference>
<evidence type="ECO:0000256" key="6">
    <source>
        <dbReference type="ARBA" id="ARBA00022619"/>
    </source>
</evidence>
<evidence type="ECO:0000256" key="8">
    <source>
        <dbReference type="ARBA" id="ARBA00022833"/>
    </source>
</evidence>
<evidence type="ECO:0000313" key="17">
    <source>
        <dbReference type="EMBL" id="NEN75357.1"/>
    </source>
</evidence>
<dbReference type="InterPro" id="IPR024072">
    <property type="entry name" value="DHFR-like_dom_sf"/>
</dbReference>
<dbReference type="SUPFAM" id="SSF53597">
    <property type="entry name" value="Dihydrofolate reductase-like"/>
    <property type="match status" value="1"/>
</dbReference>
<evidence type="ECO:0000256" key="15">
    <source>
        <dbReference type="PIRSR" id="PIRSR006769-3"/>
    </source>
</evidence>
<feature type="binding site" evidence="14">
    <location>
        <position position="200"/>
    </location>
    <ligand>
        <name>NADP(+)</name>
        <dbReference type="ChEBI" id="CHEBI:58349"/>
    </ligand>
</feature>
<comment type="similarity">
    <text evidence="5 12">In the C-terminal section; belongs to the HTP reductase family.</text>
</comment>
<feature type="binding site" evidence="14">
    <location>
        <begin position="292"/>
        <end position="298"/>
    </location>
    <ligand>
        <name>NADP(+)</name>
        <dbReference type="ChEBI" id="CHEBI:58349"/>
    </ligand>
</feature>
<dbReference type="PROSITE" id="PS00903">
    <property type="entry name" value="CYT_DCMP_DEAMINASES_1"/>
    <property type="match status" value="1"/>
</dbReference>
<proteinExistence type="inferred from homology"/>
<dbReference type="NCBIfam" id="TIGR00227">
    <property type="entry name" value="ribD_Cterm"/>
    <property type="match status" value="1"/>
</dbReference>
<comment type="pathway">
    <text evidence="2 12">Cofactor biosynthesis; riboflavin biosynthesis; 5-amino-6-(D-ribitylamino)uracil from GTP: step 2/4.</text>
</comment>
<feature type="binding site" evidence="15">
    <location>
        <position position="84"/>
    </location>
    <ligand>
        <name>Zn(2+)</name>
        <dbReference type="ChEBI" id="CHEBI:29105"/>
        <note>catalytic</note>
    </ligand>
</feature>
<dbReference type="AlphaFoldDB" id="A0A6L9Y602"/>
<reference evidence="17 18" key="1">
    <citation type="submission" date="2020-02" db="EMBL/GenBank/DDBJ databases">
        <title>Pelistega sp. NLN82 were isolated from wild rodents of the Hainan Island.</title>
        <authorList>
            <person name="Niu N."/>
            <person name="Zhou J."/>
        </authorList>
    </citation>
    <scope>NUCLEOTIDE SEQUENCE [LARGE SCALE GENOMIC DNA]</scope>
    <source>
        <strain evidence="17 18">NLN82</strain>
    </source>
</reference>
<dbReference type="EC" id="3.5.4.26" evidence="12"/>
<dbReference type="GO" id="GO:0009231">
    <property type="term" value="P:riboflavin biosynthetic process"/>
    <property type="evidence" value="ECO:0007669"/>
    <property type="project" value="UniProtKB-UniPathway"/>
</dbReference>
<feature type="domain" description="CMP/dCMP-type deaminase" evidence="16">
    <location>
        <begin position="1"/>
        <end position="123"/>
    </location>
</feature>
<comment type="catalytic activity">
    <reaction evidence="12">
        <text>2,5-diamino-6-hydroxy-4-(5-phosphoribosylamino)-pyrimidine + H2O + H(+) = 5-amino-6-(5-phospho-D-ribosylamino)uracil + NH4(+)</text>
        <dbReference type="Rhea" id="RHEA:21868"/>
        <dbReference type="ChEBI" id="CHEBI:15377"/>
        <dbReference type="ChEBI" id="CHEBI:15378"/>
        <dbReference type="ChEBI" id="CHEBI:28938"/>
        <dbReference type="ChEBI" id="CHEBI:58453"/>
        <dbReference type="ChEBI" id="CHEBI:58614"/>
        <dbReference type="EC" id="3.5.4.26"/>
    </reaction>
</comment>
<accession>A0A6L9Y602</accession>
<sequence length="371" mass="41139">MQQALSLAESVLTLTDPNPRVGCVIVKDDQMIAQGATQKVGGPHAEVMAIRDAKTKGFTEASLQNTTFYVTLEPCSHYGRTPPCVEAIIQLRPKRVVIATLDPNPLVAGKGIQRLIEAGIEVSYPLMEEEALALNVGFMARMAEGKPWVWSKIACSLDGKIALENGVSQWITEEPARVDGQYWRARSSLVLTGIGTILKDNPLLNVRSFPTERQPIRAVIDGQFLIPEDAALFNGDPVWIFTYQSNPEKVARLQAKNAKVFNVPEKNSYVDLVAIWQIFQTEHINEIHVEAGVGLNSALLRAGLMDELLIYMAPKLIGSGKGSFSLPVLESLDNVPTFEWVEQQQIGNDMRLRLRNSKRWVALLSQINRKI</sequence>
<comment type="similarity">
    <text evidence="4 12">In the N-terminal section; belongs to the cytidine and deoxycytidylate deaminase family.</text>
</comment>
<dbReference type="InterPro" id="IPR050765">
    <property type="entry name" value="Riboflavin_Biosynth_HTPR"/>
</dbReference>
<evidence type="ECO:0000256" key="3">
    <source>
        <dbReference type="ARBA" id="ARBA00004910"/>
    </source>
</evidence>
<dbReference type="EC" id="1.1.1.193" evidence="12"/>
<feature type="binding site" evidence="15">
    <location>
        <position position="75"/>
    </location>
    <ligand>
        <name>Zn(2+)</name>
        <dbReference type="ChEBI" id="CHEBI:29105"/>
        <note>catalytic</note>
    </ligand>
</feature>
<evidence type="ECO:0000256" key="10">
    <source>
        <dbReference type="ARBA" id="ARBA00023002"/>
    </source>
</evidence>
<evidence type="ECO:0000256" key="7">
    <source>
        <dbReference type="ARBA" id="ARBA00022723"/>
    </source>
</evidence>
<evidence type="ECO:0000256" key="2">
    <source>
        <dbReference type="ARBA" id="ARBA00004882"/>
    </source>
</evidence>
<evidence type="ECO:0000256" key="11">
    <source>
        <dbReference type="ARBA" id="ARBA00023268"/>
    </source>
</evidence>
<dbReference type="GO" id="GO:0050661">
    <property type="term" value="F:NADP binding"/>
    <property type="evidence" value="ECO:0007669"/>
    <property type="project" value="InterPro"/>
</dbReference>
<evidence type="ECO:0000256" key="5">
    <source>
        <dbReference type="ARBA" id="ARBA00007417"/>
    </source>
</evidence>
<comment type="cofactor">
    <cofactor evidence="12 15">
        <name>Zn(2+)</name>
        <dbReference type="ChEBI" id="CHEBI:29105"/>
    </cofactor>
    <text evidence="12 15">Binds 1 zinc ion.</text>
</comment>
<feature type="binding site" evidence="14">
    <location>
        <position position="170"/>
    </location>
    <ligand>
        <name>NADP(+)</name>
        <dbReference type="ChEBI" id="CHEBI:58349"/>
    </ligand>
</feature>
<keyword evidence="11" id="KW-0511">Multifunctional enzyme</keyword>
<keyword evidence="12 17" id="KW-0378">Hydrolase</keyword>
<organism evidence="17 18">
    <name type="scientific">Pelistega ratti</name>
    <dbReference type="NCBI Taxonomy" id="2652177"/>
    <lineage>
        <taxon>Bacteria</taxon>
        <taxon>Pseudomonadati</taxon>
        <taxon>Pseudomonadota</taxon>
        <taxon>Betaproteobacteria</taxon>
        <taxon>Burkholderiales</taxon>
        <taxon>Alcaligenaceae</taxon>
        <taxon>Pelistega</taxon>
    </lineage>
</organism>
<dbReference type="InterPro" id="IPR002125">
    <property type="entry name" value="CMP_dCMP_dom"/>
</dbReference>
<feature type="active site" description="Proton donor" evidence="13">
    <location>
        <position position="46"/>
    </location>
</feature>
<evidence type="ECO:0000256" key="14">
    <source>
        <dbReference type="PIRSR" id="PIRSR006769-2"/>
    </source>
</evidence>
<dbReference type="NCBIfam" id="TIGR00326">
    <property type="entry name" value="eubact_ribD"/>
    <property type="match status" value="1"/>
</dbReference>
<feature type="binding site" evidence="14">
    <location>
        <position position="184"/>
    </location>
    <ligand>
        <name>substrate</name>
    </ligand>
</feature>
<dbReference type="InterPro" id="IPR002734">
    <property type="entry name" value="RibDG_C"/>
</dbReference>
<dbReference type="Pfam" id="PF01872">
    <property type="entry name" value="RibD_C"/>
    <property type="match status" value="1"/>
</dbReference>
<feature type="binding site" evidence="14">
    <location>
        <position position="154"/>
    </location>
    <ligand>
        <name>NADP(+)</name>
        <dbReference type="ChEBI" id="CHEBI:58349"/>
    </ligand>
</feature>
<dbReference type="UniPathway" id="UPA00275">
    <property type="reaction ID" value="UER00401"/>
</dbReference>
<feature type="binding site" evidence="14">
    <location>
        <position position="204"/>
    </location>
    <ligand>
        <name>substrate</name>
    </ligand>
</feature>
<dbReference type="InterPro" id="IPR016193">
    <property type="entry name" value="Cytidine_deaminase-like"/>
</dbReference>
<dbReference type="GO" id="GO:0008270">
    <property type="term" value="F:zinc ion binding"/>
    <property type="evidence" value="ECO:0007669"/>
    <property type="project" value="InterPro"/>
</dbReference>
<evidence type="ECO:0000256" key="1">
    <source>
        <dbReference type="ARBA" id="ARBA00002151"/>
    </source>
</evidence>
<feature type="binding site" evidence="14">
    <location>
        <position position="290"/>
    </location>
    <ligand>
        <name>substrate</name>
    </ligand>
</feature>
<dbReference type="PROSITE" id="PS51747">
    <property type="entry name" value="CYT_DCMP_DEAMINASES_2"/>
    <property type="match status" value="1"/>
</dbReference>
<dbReference type="Gene3D" id="3.40.140.10">
    <property type="entry name" value="Cytidine Deaminase, domain 2"/>
    <property type="match status" value="1"/>
</dbReference>
<dbReference type="InterPro" id="IPR016192">
    <property type="entry name" value="APOBEC/CMP_deaminase_Zn-bd"/>
</dbReference>
<evidence type="ECO:0000256" key="9">
    <source>
        <dbReference type="ARBA" id="ARBA00022857"/>
    </source>
</evidence>
<evidence type="ECO:0000259" key="16">
    <source>
        <dbReference type="PROSITE" id="PS51747"/>
    </source>
</evidence>
<evidence type="ECO:0000256" key="4">
    <source>
        <dbReference type="ARBA" id="ARBA00005259"/>
    </source>
</evidence>
<comment type="pathway">
    <text evidence="3 12">Cofactor biosynthesis; riboflavin biosynthesis; 5-amino-6-(D-ribitylamino)uracil from GTP: step 3/4.</text>
</comment>
<comment type="function">
    <text evidence="1 12">Converts 2,5-diamino-6-(ribosylamino)-4(3h)-pyrimidinone 5'-phosphate into 5-amino-6-(ribosylamino)-2,4(1h,3h)-pyrimidinedione 5'-phosphate.</text>
</comment>
<feature type="binding site" evidence="14">
    <location>
        <position position="196"/>
    </location>
    <ligand>
        <name>NADP(+)</name>
        <dbReference type="ChEBI" id="CHEBI:58349"/>
    </ligand>
</feature>
<keyword evidence="9 12" id="KW-0521">NADP</keyword>
<dbReference type="InterPro" id="IPR004794">
    <property type="entry name" value="Eubact_RibD"/>
</dbReference>
<dbReference type="Gene3D" id="3.40.430.10">
    <property type="entry name" value="Dihydrofolate Reductase, subunit A"/>
    <property type="match status" value="1"/>
</dbReference>
<dbReference type="Proteomes" id="UP000477651">
    <property type="component" value="Unassembled WGS sequence"/>
</dbReference>
<evidence type="ECO:0000256" key="13">
    <source>
        <dbReference type="PIRSR" id="PIRSR006769-1"/>
    </source>
</evidence>